<name>A0ABD2Z982_9GENT</name>
<gene>
    <name evidence="2" type="ORF">ACH5RR_027562</name>
</gene>
<dbReference type="Proteomes" id="UP001630127">
    <property type="component" value="Unassembled WGS sequence"/>
</dbReference>
<accession>A0ABD2Z982</accession>
<organism evidence="2 3">
    <name type="scientific">Cinchona calisaya</name>
    <dbReference type="NCBI Taxonomy" id="153742"/>
    <lineage>
        <taxon>Eukaryota</taxon>
        <taxon>Viridiplantae</taxon>
        <taxon>Streptophyta</taxon>
        <taxon>Embryophyta</taxon>
        <taxon>Tracheophyta</taxon>
        <taxon>Spermatophyta</taxon>
        <taxon>Magnoliopsida</taxon>
        <taxon>eudicotyledons</taxon>
        <taxon>Gunneridae</taxon>
        <taxon>Pentapetalae</taxon>
        <taxon>asterids</taxon>
        <taxon>lamiids</taxon>
        <taxon>Gentianales</taxon>
        <taxon>Rubiaceae</taxon>
        <taxon>Cinchonoideae</taxon>
        <taxon>Cinchoneae</taxon>
        <taxon>Cinchona</taxon>
    </lineage>
</organism>
<evidence type="ECO:0000313" key="3">
    <source>
        <dbReference type="Proteomes" id="UP001630127"/>
    </source>
</evidence>
<comment type="caution">
    <text evidence="2">The sequence shown here is derived from an EMBL/GenBank/DDBJ whole genome shotgun (WGS) entry which is preliminary data.</text>
</comment>
<sequence length="115" mass="12935">MTTTTITIISLPHVLLVTAISKSPSRDAFMCSDNFETDDQPLGCDPAFDPERKNRADSNTVFLSIHNKRMRRRRQTKGTSMAGDLLVWDRGCHILLGQSGFAGNESKSLRSLWMY</sequence>
<feature type="chain" id="PRO_5044883246" description="Secreted protein" evidence="1">
    <location>
        <begin position="20"/>
        <end position="115"/>
    </location>
</feature>
<keyword evidence="3" id="KW-1185">Reference proteome</keyword>
<feature type="signal peptide" evidence="1">
    <location>
        <begin position="1"/>
        <end position="19"/>
    </location>
</feature>
<dbReference type="AlphaFoldDB" id="A0ABD2Z982"/>
<reference evidence="2 3" key="1">
    <citation type="submission" date="2024-11" db="EMBL/GenBank/DDBJ databases">
        <title>A near-complete genome assembly of Cinchona calisaya.</title>
        <authorList>
            <person name="Lian D.C."/>
            <person name="Zhao X.W."/>
            <person name="Wei L."/>
        </authorList>
    </citation>
    <scope>NUCLEOTIDE SEQUENCE [LARGE SCALE GENOMIC DNA]</scope>
    <source>
        <tissue evidence="2">Nenye</tissue>
    </source>
</reference>
<evidence type="ECO:0008006" key="4">
    <source>
        <dbReference type="Google" id="ProtNLM"/>
    </source>
</evidence>
<evidence type="ECO:0000313" key="2">
    <source>
        <dbReference type="EMBL" id="KAL3514845.1"/>
    </source>
</evidence>
<dbReference type="EMBL" id="JBJUIK010000011">
    <property type="protein sequence ID" value="KAL3514845.1"/>
    <property type="molecule type" value="Genomic_DNA"/>
</dbReference>
<proteinExistence type="predicted"/>
<keyword evidence="1" id="KW-0732">Signal</keyword>
<protein>
    <recommendedName>
        <fullName evidence="4">Secreted protein</fullName>
    </recommendedName>
</protein>
<evidence type="ECO:0000256" key="1">
    <source>
        <dbReference type="SAM" id="SignalP"/>
    </source>
</evidence>